<organism evidence="2 3">
    <name type="scientific">Vibrio phage vB_VpP_BT-1011</name>
    <dbReference type="NCBI Taxonomy" id="2799672"/>
    <lineage>
        <taxon>Viruses</taxon>
        <taxon>Duplodnaviria</taxon>
        <taxon>Heunggongvirae</taxon>
        <taxon>Uroviricota</taxon>
        <taxon>Caudoviricetes</taxon>
        <taxon>Tieomvirus</taxon>
        <taxon>Tieomvirus BT1011</taxon>
    </lineage>
</organism>
<dbReference type="InterPro" id="IPR002197">
    <property type="entry name" value="HTH_Fis"/>
</dbReference>
<dbReference type="Proteomes" id="UP000683424">
    <property type="component" value="Segment"/>
</dbReference>
<feature type="domain" description="DNA binding HTH" evidence="1">
    <location>
        <begin position="2"/>
        <end position="32"/>
    </location>
</feature>
<name>A0A8F3BEJ1_9CAUD</name>
<evidence type="ECO:0000313" key="3">
    <source>
        <dbReference type="Proteomes" id="UP000683424"/>
    </source>
</evidence>
<sequence length="69" mass="7659">METYTLEDILVKCRGNQTAAATLLGINRGTLRSYINNSVDLLITTNDDGTYKVYVAVADRKNGIHKKVK</sequence>
<proteinExistence type="predicted"/>
<evidence type="ECO:0000313" key="2">
    <source>
        <dbReference type="EMBL" id="QWX10236.1"/>
    </source>
</evidence>
<dbReference type="GO" id="GO:0043565">
    <property type="term" value="F:sequence-specific DNA binding"/>
    <property type="evidence" value="ECO:0007669"/>
    <property type="project" value="InterPro"/>
</dbReference>
<dbReference type="Pfam" id="PF02954">
    <property type="entry name" value="HTH_8"/>
    <property type="match status" value="1"/>
</dbReference>
<reference evidence="2" key="1">
    <citation type="submission" date="2020-09" db="EMBL/GenBank/DDBJ databases">
        <authorList>
            <person name="Gao C."/>
            <person name="Qiu Z."/>
        </authorList>
    </citation>
    <scope>NUCLEOTIDE SEQUENCE</scope>
</reference>
<dbReference type="InterPro" id="IPR009057">
    <property type="entry name" value="Homeodomain-like_sf"/>
</dbReference>
<gene>
    <name evidence="2" type="ORF">vBVpPBT1011_0037</name>
</gene>
<dbReference type="EMBL" id="MW009675">
    <property type="protein sequence ID" value="QWX10236.1"/>
    <property type="molecule type" value="Genomic_DNA"/>
</dbReference>
<dbReference type="SUPFAM" id="SSF46689">
    <property type="entry name" value="Homeodomain-like"/>
    <property type="match status" value="1"/>
</dbReference>
<evidence type="ECO:0000259" key="1">
    <source>
        <dbReference type="Pfam" id="PF02954"/>
    </source>
</evidence>
<dbReference type="Gene3D" id="1.10.10.60">
    <property type="entry name" value="Homeodomain-like"/>
    <property type="match status" value="1"/>
</dbReference>
<keyword evidence="3" id="KW-1185">Reference proteome</keyword>
<accession>A0A8F3BEJ1</accession>
<protein>
    <recommendedName>
        <fullName evidence="1">DNA binding HTH domain-containing protein</fullName>
    </recommendedName>
</protein>